<feature type="compositionally biased region" description="Pro residues" evidence="1">
    <location>
        <begin position="39"/>
        <end position="50"/>
    </location>
</feature>
<dbReference type="AlphaFoldDB" id="A0A6J4QRN7"/>
<gene>
    <name evidence="2" type="ORF">AVDCRST_MAG58-563</name>
</gene>
<sequence length="160" mass="17181">CLGPRPFRRTRGYPLSSADPYLLRSAPTWKPSGRRSAPAAPPLRRSPPGSPCRRRPSPTCSRACGRTDWSSTSATEGRPSPAGVTRKPCAWCAGAGSSRPSWSSVSATRGGTRKRNSEETDLSPPRKGSRSAWRSSWGTRSAIPTGVRSRGPTAPRRGRP</sequence>
<feature type="region of interest" description="Disordered" evidence="1">
    <location>
        <begin position="1"/>
        <end position="160"/>
    </location>
</feature>
<accession>A0A6J4QRN7</accession>
<feature type="non-terminal residue" evidence="2">
    <location>
        <position position="160"/>
    </location>
</feature>
<feature type="non-terminal residue" evidence="2">
    <location>
        <position position="1"/>
    </location>
</feature>
<evidence type="ECO:0000313" key="2">
    <source>
        <dbReference type="EMBL" id="CAA9447476.1"/>
    </source>
</evidence>
<feature type="compositionally biased region" description="Polar residues" evidence="1">
    <location>
        <begin position="98"/>
        <end position="109"/>
    </location>
</feature>
<proteinExistence type="predicted"/>
<protein>
    <submittedName>
        <fullName evidence="2">Mn-dependent transcriptional regulator MntR</fullName>
    </submittedName>
</protein>
<reference evidence="2" key="1">
    <citation type="submission" date="2020-02" db="EMBL/GenBank/DDBJ databases">
        <authorList>
            <person name="Meier V. D."/>
        </authorList>
    </citation>
    <scope>NUCLEOTIDE SEQUENCE</scope>
    <source>
        <strain evidence="2">AVDCRST_MAG58</strain>
    </source>
</reference>
<organism evidence="2">
    <name type="scientific">uncultured Rubrobacteraceae bacterium</name>
    <dbReference type="NCBI Taxonomy" id="349277"/>
    <lineage>
        <taxon>Bacteria</taxon>
        <taxon>Bacillati</taxon>
        <taxon>Actinomycetota</taxon>
        <taxon>Rubrobacteria</taxon>
        <taxon>Rubrobacterales</taxon>
        <taxon>Rubrobacteraceae</taxon>
        <taxon>environmental samples</taxon>
    </lineage>
</organism>
<dbReference type="EMBL" id="CADCVF010000013">
    <property type="protein sequence ID" value="CAA9447476.1"/>
    <property type="molecule type" value="Genomic_DNA"/>
</dbReference>
<evidence type="ECO:0000256" key="1">
    <source>
        <dbReference type="SAM" id="MobiDB-lite"/>
    </source>
</evidence>
<name>A0A6J4QRN7_9ACTN</name>
<feature type="compositionally biased region" description="Basic residues" evidence="1">
    <location>
        <begin position="1"/>
        <end position="11"/>
    </location>
</feature>